<dbReference type="InterPro" id="IPR016202">
    <property type="entry name" value="DNase_I"/>
</dbReference>
<name>A0A6I3LFQ0_9FLAO</name>
<dbReference type="PANTHER" id="PTHR11371:SF31">
    <property type="entry name" value="EXTRACELLULAR NUCLEASE"/>
    <property type="match status" value="1"/>
</dbReference>
<dbReference type="OrthoDB" id="5500612at2"/>
<dbReference type="AlphaFoldDB" id="A0A6I3LFQ0"/>
<feature type="domain" description="Endonuclease/exonuclease/phosphatase" evidence="4">
    <location>
        <begin position="28"/>
        <end position="263"/>
    </location>
</feature>
<evidence type="ECO:0000259" key="4">
    <source>
        <dbReference type="Pfam" id="PF03372"/>
    </source>
</evidence>
<protein>
    <submittedName>
        <fullName evidence="5">Endonuclease</fullName>
    </submittedName>
</protein>
<keyword evidence="5" id="KW-0255">Endonuclease</keyword>
<evidence type="ECO:0000256" key="2">
    <source>
        <dbReference type="ARBA" id="ARBA00022722"/>
    </source>
</evidence>
<dbReference type="CDD" id="cd10283">
    <property type="entry name" value="MnuA_DNase1-like"/>
    <property type="match status" value="1"/>
</dbReference>
<dbReference type="SUPFAM" id="SSF56219">
    <property type="entry name" value="DNase I-like"/>
    <property type="match status" value="1"/>
</dbReference>
<evidence type="ECO:0000313" key="5">
    <source>
        <dbReference type="EMBL" id="MTG96737.1"/>
    </source>
</evidence>
<dbReference type="SMART" id="SM00476">
    <property type="entry name" value="DNaseIc"/>
    <property type="match status" value="1"/>
</dbReference>
<reference evidence="5 6" key="1">
    <citation type="submission" date="2019-11" db="EMBL/GenBank/DDBJ databases">
        <title>Genome of Strain BIT-d1.</title>
        <authorList>
            <person name="Yang Y."/>
        </authorList>
    </citation>
    <scope>NUCLEOTIDE SEQUENCE [LARGE SCALE GENOMIC DNA]</scope>
    <source>
        <strain evidence="5 6">BIT-d1</strain>
    </source>
</reference>
<sequence length="273" mass="31960">MPQKSFKTTVTLFFLLFLLPLYAQVTIMTWNLNNFGSSKTTDEIEFIAKTIKSADIVAIQEIVTNPSGAKTLAALHLELTNSTGTKWDYAISPPTDSSPYRSERYAYLWKTSKVKLKNRPTLEQTYKDQIEREPYIATFEYKRKEFMIFNFHALPKKHQPEKEIKYFKFFPTQYTDQRLIFLGDFNTPQSHSVFNPLKKMTYQPVFTDQKTSLRQKCINNDCLASEYDNIFLSKKDFTIESQDTILFYEDFNDIKEARKISDHIPIAVRVTPN</sequence>
<dbReference type="PANTHER" id="PTHR11371">
    <property type="entry name" value="DEOXYRIBONUCLEASE"/>
    <property type="match status" value="1"/>
</dbReference>
<dbReference type="EMBL" id="WMJX01000001">
    <property type="protein sequence ID" value="MTG96737.1"/>
    <property type="molecule type" value="Genomic_DNA"/>
</dbReference>
<dbReference type="GO" id="GO:0004519">
    <property type="term" value="F:endonuclease activity"/>
    <property type="evidence" value="ECO:0007669"/>
    <property type="project" value="UniProtKB-KW"/>
</dbReference>
<evidence type="ECO:0000313" key="6">
    <source>
        <dbReference type="Proteomes" id="UP000438760"/>
    </source>
</evidence>
<comment type="caution">
    <text evidence="5">The sequence shown here is derived from an EMBL/GenBank/DDBJ whole genome shotgun (WGS) entry which is preliminary data.</text>
</comment>
<dbReference type="InterPro" id="IPR036691">
    <property type="entry name" value="Endo/exonu/phosph_ase_sf"/>
</dbReference>
<gene>
    <name evidence="5" type="ORF">GJV76_01020</name>
</gene>
<dbReference type="RefSeq" id="WP_155090783.1">
    <property type="nucleotide sequence ID" value="NZ_CP102754.1"/>
</dbReference>
<evidence type="ECO:0000256" key="1">
    <source>
        <dbReference type="ARBA" id="ARBA00007359"/>
    </source>
</evidence>
<keyword evidence="3" id="KW-0378">Hydrolase</keyword>
<organism evidence="5 6">
    <name type="scientific">Myroides albus</name>
    <dbReference type="NCBI Taxonomy" id="2562892"/>
    <lineage>
        <taxon>Bacteria</taxon>
        <taxon>Pseudomonadati</taxon>
        <taxon>Bacteroidota</taxon>
        <taxon>Flavobacteriia</taxon>
        <taxon>Flavobacteriales</taxon>
        <taxon>Flavobacteriaceae</taxon>
        <taxon>Myroides</taxon>
    </lineage>
</organism>
<dbReference type="GO" id="GO:0006308">
    <property type="term" value="P:DNA catabolic process"/>
    <property type="evidence" value="ECO:0007669"/>
    <property type="project" value="InterPro"/>
</dbReference>
<dbReference type="Gene3D" id="3.60.10.10">
    <property type="entry name" value="Endonuclease/exonuclease/phosphatase"/>
    <property type="match status" value="1"/>
</dbReference>
<accession>A0A6I3LFQ0</accession>
<comment type="similarity">
    <text evidence="1">Belongs to the DNase I family.</text>
</comment>
<evidence type="ECO:0000256" key="3">
    <source>
        <dbReference type="ARBA" id="ARBA00022801"/>
    </source>
</evidence>
<keyword evidence="6" id="KW-1185">Reference proteome</keyword>
<proteinExistence type="inferred from homology"/>
<dbReference type="Proteomes" id="UP000438760">
    <property type="component" value="Unassembled WGS sequence"/>
</dbReference>
<dbReference type="GO" id="GO:0016787">
    <property type="term" value="F:hydrolase activity"/>
    <property type="evidence" value="ECO:0007669"/>
    <property type="project" value="UniProtKB-KW"/>
</dbReference>
<dbReference type="Pfam" id="PF03372">
    <property type="entry name" value="Exo_endo_phos"/>
    <property type="match status" value="1"/>
</dbReference>
<keyword evidence="2" id="KW-0540">Nuclease</keyword>
<dbReference type="InterPro" id="IPR005135">
    <property type="entry name" value="Endo/exonuclease/phosphatase"/>
</dbReference>
<dbReference type="GO" id="GO:0004536">
    <property type="term" value="F:DNA nuclease activity"/>
    <property type="evidence" value="ECO:0007669"/>
    <property type="project" value="InterPro"/>
</dbReference>